<dbReference type="PROSITE" id="PS51186">
    <property type="entry name" value="GNAT"/>
    <property type="match status" value="1"/>
</dbReference>
<dbReference type="Gene3D" id="3.40.630.30">
    <property type="match status" value="1"/>
</dbReference>
<organism evidence="4 5">
    <name type="scientific">Methanosarcina barkeri str. Wiesmoor</name>
    <dbReference type="NCBI Taxonomy" id="1434109"/>
    <lineage>
        <taxon>Archaea</taxon>
        <taxon>Methanobacteriati</taxon>
        <taxon>Methanobacteriota</taxon>
        <taxon>Stenosarchaea group</taxon>
        <taxon>Methanomicrobia</taxon>
        <taxon>Methanosarcinales</taxon>
        <taxon>Methanosarcinaceae</taxon>
        <taxon>Methanosarcina</taxon>
    </lineage>
</organism>
<dbReference type="InterPro" id="IPR050680">
    <property type="entry name" value="YpeA/RimI_acetyltransf"/>
</dbReference>
<dbReference type="SUPFAM" id="SSF55729">
    <property type="entry name" value="Acyl-CoA N-acyltransferases (Nat)"/>
    <property type="match status" value="1"/>
</dbReference>
<dbReference type="InterPro" id="IPR016181">
    <property type="entry name" value="Acyl_CoA_acyltransferase"/>
</dbReference>
<proteinExistence type="predicted"/>
<dbReference type="GeneID" id="24821603"/>
<accession>A0A0E3QHS1</accession>
<dbReference type="InterPro" id="IPR000182">
    <property type="entry name" value="GNAT_dom"/>
</dbReference>
<dbReference type="HOGENOM" id="CLU_142216_0_0_2"/>
<dbReference type="Pfam" id="PF00583">
    <property type="entry name" value="Acetyltransf_1"/>
    <property type="match status" value="1"/>
</dbReference>
<evidence type="ECO:0000256" key="1">
    <source>
        <dbReference type="ARBA" id="ARBA00022679"/>
    </source>
</evidence>
<evidence type="ECO:0000313" key="5">
    <source>
        <dbReference type="Proteomes" id="UP000033038"/>
    </source>
</evidence>
<feature type="domain" description="N-acetyltransferase" evidence="3">
    <location>
        <begin position="4"/>
        <end position="155"/>
    </location>
</feature>
<gene>
    <name evidence="4" type="ORF">MSBRW_0210</name>
</gene>
<evidence type="ECO:0000313" key="4">
    <source>
        <dbReference type="EMBL" id="AKB49463.1"/>
    </source>
</evidence>
<dbReference type="PANTHER" id="PTHR43420:SF12">
    <property type="entry name" value="N-ACETYLTRANSFERASE DOMAIN-CONTAINING PROTEIN"/>
    <property type="match status" value="1"/>
</dbReference>
<dbReference type="AlphaFoldDB" id="A0A0E3QHS1"/>
<sequence>MINVEYIEGAQESLYLIQSLWKGSRTYHKNKSKYFADTYANKRFQDRVNELTDDSKVGMKVNLAKDKDTGQYIGYCISTINKEMIGEIDSLYVEKEYRKQGIGSQLMERALEWLDTNKVNSKIVAVGDGNENVIDFYNHYGFHIRNIILEQVPNA</sequence>
<keyword evidence="2" id="KW-0012">Acyltransferase</keyword>
<reference evidence="4 5" key="1">
    <citation type="submission" date="2014-07" db="EMBL/GenBank/DDBJ databases">
        <title>Methanogenic archaea and the global carbon cycle.</title>
        <authorList>
            <person name="Henriksen J.R."/>
            <person name="Luke J."/>
            <person name="Reinhart S."/>
            <person name="Benedict M.N."/>
            <person name="Youngblut N.D."/>
            <person name="Metcalf M.E."/>
            <person name="Whitaker R.J."/>
            <person name="Metcalf W.W."/>
        </authorList>
    </citation>
    <scope>NUCLEOTIDE SEQUENCE [LARGE SCALE GENOMIC DNA]</scope>
    <source>
        <strain evidence="4 5">Wiesmoor</strain>
    </source>
</reference>
<evidence type="ECO:0000259" key="3">
    <source>
        <dbReference type="PROSITE" id="PS51186"/>
    </source>
</evidence>
<dbReference type="EMBL" id="CP009526">
    <property type="protein sequence ID" value="AKB49463.1"/>
    <property type="molecule type" value="Genomic_DNA"/>
</dbReference>
<name>A0A0E3QHS1_METBA</name>
<evidence type="ECO:0000256" key="2">
    <source>
        <dbReference type="ARBA" id="ARBA00023315"/>
    </source>
</evidence>
<dbReference type="KEGG" id="mbw:MSBRW_0210"/>
<dbReference type="Proteomes" id="UP000033038">
    <property type="component" value="Chromosome"/>
</dbReference>
<dbReference type="GO" id="GO:0016747">
    <property type="term" value="F:acyltransferase activity, transferring groups other than amino-acyl groups"/>
    <property type="evidence" value="ECO:0007669"/>
    <property type="project" value="InterPro"/>
</dbReference>
<dbReference type="RefSeq" id="WP_011305819.1">
    <property type="nucleotide sequence ID" value="NZ_CP009526.1"/>
</dbReference>
<dbReference type="PATRIC" id="fig|1434109.4.peg.234"/>
<protein>
    <submittedName>
        <fullName evidence="4">Acetyltransferase</fullName>
    </submittedName>
</protein>
<dbReference type="CDD" id="cd04301">
    <property type="entry name" value="NAT_SF"/>
    <property type="match status" value="1"/>
</dbReference>
<dbReference type="PANTHER" id="PTHR43420">
    <property type="entry name" value="ACETYLTRANSFERASE"/>
    <property type="match status" value="1"/>
</dbReference>
<keyword evidence="1 4" id="KW-0808">Transferase</keyword>